<dbReference type="Pfam" id="PF03150">
    <property type="entry name" value="CCP_MauG"/>
    <property type="match status" value="2"/>
</dbReference>
<dbReference type="PROSITE" id="PS51257">
    <property type="entry name" value="PROKAR_LIPOPROTEIN"/>
    <property type="match status" value="1"/>
</dbReference>
<keyword evidence="6 7" id="KW-0408">Iron</keyword>
<evidence type="ECO:0000256" key="6">
    <source>
        <dbReference type="ARBA" id="ARBA00023004"/>
    </source>
</evidence>
<feature type="domain" description="Cytochrome c" evidence="8">
    <location>
        <begin position="94"/>
        <end position="215"/>
    </location>
</feature>
<dbReference type="RefSeq" id="WP_053174522.1">
    <property type="nucleotide sequence ID" value="NZ_LFYT02000031.1"/>
</dbReference>
<dbReference type="AlphaFoldDB" id="A0A2T7U9M2"/>
<evidence type="ECO:0000256" key="3">
    <source>
        <dbReference type="ARBA" id="ARBA00022723"/>
    </source>
</evidence>
<accession>A0A2T7U9M2</accession>
<name>A0A2T7U9M2_9BURK</name>
<dbReference type="GO" id="GO:0004130">
    <property type="term" value="F:cytochrome-c peroxidase activity"/>
    <property type="evidence" value="ECO:0007669"/>
    <property type="project" value="TreeGrafter"/>
</dbReference>
<feature type="domain" description="Cytochrome c" evidence="8">
    <location>
        <begin position="277"/>
        <end position="392"/>
    </location>
</feature>
<comment type="subcellular location">
    <subcellularLocation>
        <location evidence="1">Cell envelope</location>
    </subcellularLocation>
</comment>
<dbReference type="InterPro" id="IPR051395">
    <property type="entry name" value="Cytochrome_c_Peroxidase/MauG"/>
</dbReference>
<dbReference type="InterPro" id="IPR036909">
    <property type="entry name" value="Cyt_c-like_dom_sf"/>
</dbReference>
<dbReference type="GO" id="GO:0020037">
    <property type="term" value="F:heme binding"/>
    <property type="evidence" value="ECO:0007669"/>
    <property type="project" value="InterPro"/>
</dbReference>
<organism evidence="9 10">
    <name type="scientific">Limnohabitans planktonicus II-D5</name>
    <dbReference type="NCBI Taxonomy" id="1293045"/>
    <lineage>
        <taxon>Bacteria</taxon>
        <taxon>Pseudomonadati</taxon>
        <taxon>Pseudomonadota</taxon>
        <taxon>Betaproteobacteria</taxon>
        <taxon>Burkholderiales</taxon>
        <taxon>Comamonadaceae</taxon>
        <taxon>Limnohabitans</taxon>
    </lineage>
</organism>
<keyword evidence="4" id="KW-0732">Signal</keyword>
<evidence type="ECO:0000259" key="8">
    <source>
        <dbReference type="PROSITE" id="PS51007"/>
    </source>
</evidence>
<dbReference type="OrthoDB" id="9805202at2"/>
<dbReference type="GO" id="GO:0046872">
    <property type="term" value="F:metal ion binding"/>
    <property type="evidence" value="ECO:0007669"/>
    <property type="project" value="UniProtKB-KW"/>
</dbReference>
<dbReference type="InterPro" id="IPR009056">
    <property type="entry name" value="Cyt_c-like_dom"/>
</dbReference>
<sequence length="408" mass="43861">MKNNPFEPSQKSSKRLSWGLCVIASFVLSACGGGGSTSTSNNTATENLYPGVTAYTSLDLNNPLNYATPTLLAHYDANLLATSNQTPSNVTTDKGATLGRVLFNDVRLSFNNSKSCASCHSQANGFVDQAQFSTGFAGGLTTAHAMRLGNVAFYQGKSMFWDKRATSIEDQATDPIQNATEMGFDATHGGLSALVSKMQTLPYYPELFKWVFGDTAITETRIQNALAQFQRSMISANSKWDRAYAVVYASNGNVNSQQNFVRSLAGNNIPAADRFTASEDRGRALFIQGPNNGGKGCAACHQAPTFALDANSRSNGLDQGETIIFKSPSLKNVALSGRFMHDGRFSTLEQVLAHYATGIKAGPERDNRLPVGGIGMTAQERADIVAFLQTLTDTTLNTDTRFGSPFIK</sequence>
<evidence type="ECO:0000256" key="4">
    <source>
        <dbReference type="ARBA" id="ARBA00022729"/>
    </source>
</evidence>
<reference evidence="9" key="1">
    <citation type="submission" date="2017-04" db="EMBL/GenBank/DDBJ databases">
        <title>Unexpected and diverse lifestyles within the genus Limnohabitans.</title>
        <authorList>
            <person name="Kasalicky V."/>
            <person name="Mehrshad M."/>
            <person name="Andrei S.-A."/>
            <person name="Salcher M."/>
            <person name="Kratochvilova H."/>
            <person name="Simek K."/>
            <person name="Ghai R."/>
        </authorList>
    </citation>
    <scope>NUCLEOTIDE SEQUENCE [LARGE SCALE GENOMIC DNA]</scope>
    <source>
        <strain evidence="9">II-D5</strain>
    </source>
</reference>
<evidence type="ECO:0000256" key="2">
    <source>
        <dbReference type="ARBA" id="ARBA00022617"/>
    </source>
</evidence>
<evidence type="ECO:0000256" key="7">
    <source>
        <dbReference type="PROSITE-ProRule" id="PRU00433"/>
    </source>
</evidence>
<keyword evidence="10" id="KW-1185">Reference proteome</keyword>
<dbReference type="Gene3D" id="1.10.760.10">
    <property type="entry name" value="Cytochrome c-like domain"/>
    <property type="match status" value="2"/>
</dbReference>
<dbReference type="EMBL" id="LFYT02000031">
    <property type="protein sequence ID" value="PVE41383.1"/>
    <property type="molecule type" value="Genomic_DNA"/>
</dbReference>
<dbReference type="GO" id="GO:0009055">
    <property type="term" value="F:electron transfer activity"/>
    <property type="evidence" value="ECO:0007669"/>
    <property type="project" value="InterPro"/>
</dbReference>
<dbReference type="Proteomes" id="UP000037507">
    <property type="component" value="Unassembled WGS sequence"/>
</dbReference>
<protein>
    <recommendedName>
        <fullName evidence="8">Cytochrome c domain-containing protein</fullName>
    </recommendedName>
</protein>
<proteinExistence type="predicted"/>
<dbReference type="STRING" id="1293045.H663_14995"/>
<dbReference type="PANTHER" id="PTHR30600">
    <property type="entry name" value="CYTOCHROME C PEROXIDASE-RELATED"/>
    <property type="match status" value="1"/>
</dbReference>
<dbReference type="PANTHER" id="PTHR30600:SF10">
    <property type="entry name" value="BLL6722 PROTEIN"/>
    <property type="match status" value="1"/>
</dbReference>
<keyword evidence="3 7" id="KW-0479">Metal-binding</keyword>
<comment type="caution">
    <text evidence="9">The sequence shown here is derived from an EMBL/GenBank/DDBJ whole genome shotgun (WGS) entry which is preliminary data.</text>
</comment>
<dbReference type="PROSITE" id="PS51007">
    <property type="entry name" value="CYTC"/>
    <property type="match status" value="2"/>
</dbReference>
<gene>
    <name evidence="9" type="ORF">H663_017615</name>
</gene>
<dbReference type="InterPro" id="IPR004852">
    <property type="entry name" value="Di-haem_cyt_c_peroxidsae"/>
</dbReference>
<evidence type="ECO:0000313" key="9">
    <source>
        <dbReference type="EMBL" id="PVE41383.1"/>
    </source>
</evidence>
<evidence type="ECO:0000256" key="5">
    <source>
        <dbReference type="ARBA" id="ARBA00023002"/>
    </source>
</evidence>
<keyword evidence="5" id="KW-0560">Oxidoreductase</keyword>
<evidence type="ECO:0000313" key="10">
    <source>
        <dbReference type="Proteomes" id="UP000037507"/>
    </source>
</evidence>
<dbReference type="SUPFAM" id="SSF46626">
    <property type="entry name" value="Cytochrome c"/>
    <property type="match status" value="2"/>
</dbReference>
<dbReference type="GO" id="GO:0030313">
    <property type="term" value="C:cell envelope"/>
    <property type="evidence" value="ECO:0007669"/>
    <property type="project" value="UniProtKB-SubCell"/>
</dbReference>
<keyword evidence="2 7" id="KW-0349">Heme</keyword>
<evidence type="ECO:0000256" key="1">
    <source>
        <dbReference type="ARBA" id="ARBA00004196"/>
    </source>
</evidence>